<evidence type="ECO:0000313" key="2">
    <source>
        <dbReference type="EMBL" id="CRL21469.1"/>
    </source>
</evidence>
<reference evidence="2 3" key="1">
    <citation type="journal article" date="2014" name="Nat. Commun.">
        <title>Multiple recent horizontal transfers of a large genomic region in cheese making fungi.</title>
        <authorList>
            <person name="Cheeseman K."/>
            <person name="Ropars J."/>
            <person name="Renault P."/>
            <person name="Dupont J."/>
            <person name="Gouzy J."/>
            <person name="Branca A."/>
            <person name="Abraham A.L."/>
            <person name="Ceppi M."/>
            <person name="Conseiller E."/>
            <person name="Debuchy R."/>
            <person name="Malagnac F."/>
            <person name="Goarin A."/>
            <person name="Silar P."/>
            <person name="Lacoste S."/>
            <person name="Sallet E."/>
            <person name="Bensimon A."/>
            <person name="Giraud T."/>
            <person name="Brygoo Y."/>
        </authorList>
    </citation>
    <scope>NUCLEOTIDE SEQUENCE [LARGE SCALE GENOMIC DNA]</scope>
    <source>
        <strain evidence="3">FM 013</strain>
    </source>
</reference>
<organism evidence="2 3">
    <name type="scientific">Penicillium camemberti (strain FM 013)</name>
    <dbReference type="NCBI Taxonomy" id="1429867"/>
    <lineage>
        <taxon>Eukaryota</taxon>
        <taxon>Fungi</taxon>
        <taxon>Dikarya</taxon>
        <taxon>Ascomycota</taxon>
        <taxon>Pezizomycotina</taxon>
        <taxon>Eurotiomycetes</taxon>
        <taxon>Eurotiomycetidae</taxon>
        <taxon>Eurotiales</taxon>
        <taxon>Aspergillaceae</taxon>
        <taxon>Penicillium</taxon>
    </lineage>
</organism>
<dbReference type="EMBL" id="HG793139">
    <property type="protein sequence ID" value="CRL21469.1"/>
    <property type="molecule type" value="Genomic_DNA"/>
</dbReference>
<dbReference type="AlphaFoldDB" id="A0A0G4P5B7"/>
<accession>A0A0G4P5B7</accession>
<evidence type="ECO:0000256" key="1">
    <source>
        <dbReference type="SAM" id="MobiDB-lite"/>
    </source>
</evidence>
<name>A0A0G4P5B7_PENC3</name>
<dbReference type="Proteomes" id="UP000053732">
    <property type="component" value="Unassembled WGS sequence"/>
</dbReference>
<gene>
    <name evidence="2" type="ORF">PCAMFM013_S006g000009</name>
</gene>
<keyword evidence="3" id="KW-1185">Reference proteome</keyword>
<protein>
    <submittedName>
        <fullName evidence="2">Str. FM013</fullName>
    </submittedName>
</protein>
<evidence type="ECO:0000313" key="3">
    <source>
        <dbReference type="Proteomes" id="UP000053732"/>
    </source>
</evidence>
<feature type="region of interest" description="Disordered" evidence="1">
    <location>
        <begin position="56"/>
        <end position="79"/>
    </location>
</feature>
<proteinExistence type="predicted"/>
<sequence length="79" mass="8677">MSTYLHIPPSLSILPSLSAYRQLPNQVDGATSRLKIPSHLHCSLGDSCFSHFHKSPLTTDRPLSVPSARETPKSMFSIS</sequence>